<keyword evidence="11" id="KW-1185">Reference proteome</keyword>
<proteinExistence type="inferred from homology"/>
<comment type="caution">
    <text evidence="10">The sequence shown here is derived from an EMBL/GenBank/DDBJ whole genome shotgun (WGS) entry which is preliminary data.</text>
</comment>
<dbReference type="CDD" id="cd05822">
    <property type="entry name" value="TLP_HIUase"/>
    <property type="match status" value="1"/>
</dbReference>
<dbReference type="PANTHER" id="PTHR10395">
    <property type="entry name" value="URICASE AND TRANSTHYRETIN-RELATED"/>
    <property type="match status" value="1"/>
</dbReference>
<dbReference type="NCBIfam" id="TIGR02962">
    <property type="entry name" value="hdxy_isourate"/>
    <property type="match status" value="1"/>
</dbReference>
<keyword evidence="6 8" id="KW-0378">Hydrolase</keyword>
<comment type="subunit">
    <text evidence="4 8">Homotetramer.</text>
</comment>
<dbReference type="GO" id="GO:0006144">
    <property type="term" value="P:purine nucleobase metabolic process"/>
    <property type="evidence" value="ECO:0007669"/>
    <property type="project" value="UniProtKB-KW"/>
</dbReference>
<evidence type="ECO:0000256" key="2">
    <source>
        <dbReference type="ARBA" id="ARBA00002704"/>
    </source>
</evidence>
<keyword evidence="5 8" id="KW-0659">Purine metabolism</keyword>
<feature type="domain" description="Transthyretin/hydroxyisourate hydrolase" evidence="9">
    <location>
        <begin position="4"/>
        <end position="109"/>
    </location>
</feature>
<dbReference type="InterPro" id="IPR023418">
    <property type="entry name" value="Thyroxine_BS"/>
</dbReference>
<feature type="binding site" evidence="7">
    <location>
        <position position="7"/>
    </location>
    <ligand>
        <name>substrate</name>
    </ligand>
</feature>
<dbReference type="InterPro" id="IPR036817">
    <property type="entry name" value="Transthyretin/HIU_hydrolase_sf"/>
</dbReference>
<gene>
    <name evidence="10" type="ORF">SAMN05421828_11132</name>
</gene>
<dbReference type="InterPro" id="IPR000895">
    <property type="entry name" value="Transthyretin/HIU_hydrolase"/>
</dbReference>
<comment type="similarity">
    <text evidence="3 8">Belongs to the transthyretin family. 5-hydroxyisourate hydrolase subfamily.</text>
</comment>
<dbReference type="PRINTS" id="PR00189">
    <property type="entry name" value="TRNSTHYRETIN"/>
</dbReference>
<dbReference type="PROSITE" id="PS00769">
    <property type="entry name" value="TRANSTHYRETIN_2"/>
    <property type="match status" value="1"/>
</dbReference>
<reference evidence="10 11" key="1">
    <citation type="submission" date="2017-01" db="EMBL/GenBank/DDBJ databases">
        <authorList>
            <person name="Varghese N."/>
            <person name="Submissions S."/>
        </authorList>
    </citation>
    <scope>NUCLEOTIDE SEQUENCE [LARGE SCALE GENOMIC DNA]</scope>
    <source>
        <strain evidence="10 11">ATCC 35905</strain>
    </source>
</reference>
<feature type="binding site" evidence="7">
    <location>
        <position position="44"/>
    </location>
    <ligand>
        <name>substrate</name>
    </ligand>
</feature>
<dbReference type="InterPro" id="IPR023416">
    <property type="entry name" value="Transthyretin/HIU_hydrolase_d"/>
</dbReference>
<evidence type="ECO:0000256" key="4">
    <source>
        <dbReference type="ARBA" id="ARBA00011881"/>
    </source>
</evidence>
<dbReference type="PANTHER" id="PTHR10395:SF7">
    <property type="entry name" value="5-HYDROXYISOURATE HYDROLASE"/>
    <property type="match status" value="1"/>
</dbReference>
<dbReference type="AlphaFoldDB" id="A0A8G2FGF0"/>
<dbReference type="RefSeq" id="WP_029313021.1">
    <property type="nucleotide sequence ID" value="NZ_FTNE01000011.1"/>
</dbReference>
<accession>A0A8G2FGF0</accession>
<evidence type="ECO:0000256" key="6">
    <source>
        <dbReference type="ARBA" id="ARBA00022801"/>
    </source>
</evidence>
<dbReference type="OrthoDB" id="9792386at2"/>
<evidence type="ECO:0000259" key="9">
    <source>
        <dbReference type="Pfam" id="PF00576"/>
    </source>
</evidence>
<evidence type="ECO:0000313" key="10">
    <source>
        <dbReference type="EMBL" id="SIQ88927.1"/>
    </source>
</evidence>
<evidence type="ECO:0000256" key="5">
    <source>
        <dbReference type="ARBA" id="ARBA00022631"/>
    </source>
</evidence>
<dbReference type="SUPFAM" id="SSF49472">
    <property type="entry name" value="Transthyretin (synonym: prealbumin)"/>
    <property type="match status" value="1"/>
</dbReference>
<dbReference type="GO" id="GO:0033971">
    <property type="term" value="F:hydroxyisourate hydrolase activity"/>
    <property type="evidence" value="ECO:0007669"/>
    <property type="project" value="UniProtKB-EC"/>
</dbReference>
<name>A0A8G2FGF0_ACIRU</name>
<dbReference type="PROSITE" id="PS00768">
    <property type="entry name" value="TRANSTHYRETIN_1"/>
    <property type="match status" value="1"/>
</dbReference>
<protein>
    <recommendedName>
        <fullName evidence="8">5-hydroxyisourate hydrolase</fullName>
        <shortName evidence="8">HIU hydrolase</shortName>
        <shortName evidence="8">HIUHase</shortName>
        <ecNumber evidence="8">3.5.2.17</ecNumber>
    </recommendedName>
</protein>
<dbReference type="EMBL" id="FTNE01000011">
    <property type="protein sequence ID" value="SIQ88927.1"/>
    <property type="molecule type" value="Genomic_DNA"/>
</dbReference>
<dbReference type="Gene3D" id="2.60.40.180">
    <property type="entry name" value="Transthyretin/hydroxyisourate hydrolase domain"/>
    <property type="match status" value="1"/>
</dbReference>
<dbReference type="InterPro" id="IPR014306">
    <property type="entry name" value="Hydroxyisourate_hydrolase"/>
</dbReference>
<dbReference type="Pfam" id="PF00576">
    <property type="entry name" value="Transthyretin"/>
    <property type="match status" value="1"/>
</dbReference>
<evidence type="ECO:0000256" key="1">
    <source>
        <dbReference type="ARBA" id="ARBA00001043"/>
    </source>
</evidence>
<dbReference type="Proteomes" id="UP000186308">
    <property type="component" value="Unassembled WGS sequence"/>
</dbReference>
<comment type="function">
    <text evidence="2">Catalyzes the hydrolysis of 5-hydroxyisourate (HIU) to 2-oxo-4-hydroxy-4-carboxy-5-ureidoimidazoline (OHCU).</text>
</comment>
<organism evidence="10 11">
    <name type="scientific">Acidiphilium rubrum</name>
    <dbReference type="NCBI Taxonomy" id="526"/>
    <lineage>
        <taxon>Bacteria</taxon>
        <taxon>Pseudomonadati</taxon>
        <taxon>Pseudomonadota</taxon>
        <taxon>Alphaproteobacteria</taxon>
        <taxon>Acetobacterales</taxon>
        <taxon>Acidocellaceae</taxon>
        <taxon>Acidiphilium</taxon>
    </lineage>
</organism>
<evidence type="ECO:0000256" key="3">
    <source>
        <dbReference type="ARBA" id="ARBA00009850"/>
    </source>
</evidence>
<evidence type="ECO:0000256" key="7">
    <source>
        <dbReference type="PIRSR" id="PIRSR600895-51"/>
    </source>
</evidence>
<comment type="catalytic activity">
    <reaction evidence="1 8">
        <text>5-hydroxyisourate + H2O = 5-hydroxy-2-oxo-4-ureido-2,5-dihydro-1H-imidazole-5-carboxylate + H(+)</text>
        <dbReference type="Rhea" id="RHEA:23736"/>
        <dbReference type="ChEBI" id="CHEBI:15377"/>
        <dbReference type="ChEBI" id="CHEBI:15378"/>
        <dbReference type="ChEBI" id="CHEBI:18072"/>
        <dbReference type="ChEBI" id="CHEBI:58639"/>
        <dbReference type="EC" id="3.5.2.17"/>
    </reaction>
</comment>
<dbReference type="EC" id="3.5.2.17" evidence="8"/>
<sequence>MTSLTTHILDTANGRPAGGVTVRLQSVAAPAIPVASAVTDANGRATLASGDLASGVYDLVFAMAPYFANPSAEPAFLSDIVLRVGIDAAQPHYHIPLLVSPWSYTTYRGS</sequence>
<dbReference type="InterPro" id="IPR023419">
    <property type="entry name" value="Transthyretin_CS"/>
</dbReference>
<evidence type="ECO:0000313" key="11">
    <source>
        <dbReference type="Proteomes" id="UP000186308"/>
    </source>
</evidence>
<feature type="binding site" evidence="7">
    <location>
        <position position="107"/>
    </location>
    <ligand>
        <name>substrate</name>
    </ligand>
</feature>
<evidence type="ECO:0000256" key="8">
    <source>
        <dbReference type="RuleBase" id="RU361270"/>
    </source>
</evidence>